<keyword evidence="12" id="KW-0131">Cell cycle</keyword>
<dbReference type="PANTHER" id="PTHR30627">
    <property type="entry name" value="PEPTIDOGLYCAN D,D-TRANSPEPTIDASE"/>
    <property type="match status" value="1"/>
</dbReference>
<dbReference type="GO" id="GO:0008360">
    <property type="term" value="P:regulation of cell shape"/>
    <property type="evidence" value="ECO:0007669"/>
    <property type="project" value="UniProtKB-KW"/>
</dbReference>
<keyword evidence="13" id="KW-0961">Cell wall biogenesis/degradation</keyword>
<dbReference type="FunFam" id="3.40.710.10:FF:000095">
    <property type="entry name" value="Penicillin-binding protein 2x"/>
    <property type="match status" value="1"/>
</dbReference>
<dbReference type="GO" id="GO:0009252">
    <property type="term" value="P:peptidoglycan biosynthetic process"/>
    <property type="evidence" value="ECO:0007669"/>
    <property type="project" value="UniProtKB-KW"/>
</dbReference>
<organism evidence="17 18">
    <name type="scientific">Streptococcus alactolyticus</name>
    <dbReference type="NCBI Taxonomy" id="29389"/>
    <lineage>
        <taxon>Bacteria</taxon>
        <taxon>Bacillati</taxon>
        <taxon>Bacillota</taxon>
        <taxon>Bacilli</taxon>
        <taxon>Lactobacillales</taxon>
        <taxon>Streptococcaceae</taxon>
        <taxon>Streptococcus</taxon>
    </lineage>
</organism>
<dbReference type="InterPro" id="IPR012338">
    <property type="entry name" value="Beta-lactam/transpept-like"/>
</dbReference>
<dbReference type="Pfam" id="PF00905">
    <property type="entry name" value="Transpeptidase"/>
    <property type="match status" value="1"/>
</dbReference>
<comment type="subcellular location">
    <subcellularLocation>
        <location evidence="1">Cell membrane</location>
        <topology evidence="1">Single-pass membrane protein</topology>
    </subcellularLocation>
</comment>
<dbReference type="GO" id="GO:0005886">
    <property type="term" value="C:plasma membrane"/>
    <property type="evidence" value="ECO:0007669"/>
    <property type="project" value="UniProtKB-SubCell"/>
</dbReference>
<dbReference type="RefSeq" id="WP_154454662.1">
    <property type="nucleotide sequence ID" value="NZ_JBNPOU010000010.1"/>
</dbReference>
<dbReference type="Pfam" id="PF03793">
    <property type="entry name" value="PASTA"/>
    <property type="match status" value="2"/>
</dbReference>
<dbReference type="GO" id="GO:0008658">
    <property type="term" value="F:penicillin binding"/>
    <property type="evidence" value="ECO:0007669"/>
    <property type="project" value="InterPro"/>
</dbReference>
<keyword evidence="7" id="KW-0133">Cell shape</keyword>
<dbReference type="InterPro" id="IPR005311">
    <property type="entry name" value="PBP_dimer"/>
</dbReference>
<keyword evidence="3" id="KW-1003">Cell membrane</keyword>
<evidence type="ECO:0000256" key="5">
    <source>
        <dbReference type="ARBA" id="ARBA00022692"/>
    </source>
</evidence>
<keyword evidence="4" id="KW-0132">Cell division</keyword>
<evidence type="ECO:0000256" key="7">
    <source>
        <dbReference type="ARBA" id="ARBA00022960"/>
    </source>
</evidence>
<dbReference type="InterPro" id="IPR053467">
    <property type="entry name" value="PbpX"/>
</dbReference>
<dbReference type="EMBL" id="VUNP01000010">
    <property type="protein sequence ID" value="MST53496.1"/>
    <property type="molecule type" value="Genomic_DNA"/>
</dbReference>
<reference evidence="17 18" key="1">
    <citation type="submission" date="2019-08" db="EMBL/GenBank/DDBJ databases">
        <title>In-depth cultivation of the pig gut microbiome towards novel bacterial diversity and tailored functional studies.</title>
        <authorList>
            <person name="Wylensek D."/>
            <person name="Hitch T.C.A."/>
            <person name="Clavel T."/>
        </authorList>
    </citation>
    <scope>NUCLEOTIDE SEQUENCE [LARGE SCALE GENOMIC DNA]</scope>
    <source>
        <strain evidence="17 18">BL-178-WT-3A</strain>
    </source>
</reference>
<dbReference type="GO" id="GO:0046677">
    <property type="term" value="P:response to antibiotic"/>
    <property type="evidence" value="ECO:0007669"/>
    <property type="project" value="UniProtKB-KW"/>
</dbReference>
<accession>A0A6N7WQL9</accession>
<evidence type="ECO:0000256" key="1">
    <source>
        <dbReference type="ARBA" id="ARBA00004162"/>
    </source>
</evidence>
<evidence type="ECO:0000256" key="6">
    <source>
        <dbReference type="ARBA" id="ARBA00022737"/>
    </source>
</evidence>
<dbReference type="InterPro" id="IPR005543">
    <property type="entry name" value="PASTA_dom"/>
</dbReference>
<dbReference type="OrthoDB" id="9804124at2"/>
<evidence type="ECO:0000256" key="4">
    <source>
        <dbReference type="ARBA" id="ARBA00022618"/>
    </source>
</evidence>
<evidence type="ECO:0000256" key="12">
    <source>
        <dbReference type="ARBA" id="ARBA00023306"/>
    </source>
</evidence>
<protein>
    <submittedName>
        <fullName evidence="17">Penicillin-binding protein</fullName>
    </submittedName>
</protein>
<evidence type="ECO:0000256" key="2">
    <source>
        <dbReference type="ARBA" id="ARBA00007171"/>
    </source>
</evidence>
<dbReference type="SMART" id="SM00740">
    <property type="entry name" value="PASTA"/>
    <property type="match status" value="2"/>
</dbReference>
<evidence type="ECO:0000256" key="9">
    <source>
        <dbReference type="ARBA" id="ARBA00022989"/>
    </source>
</evidence>
<keyword evidence="11" id="KW-0046">Antibiotic resistance</keyword>
<evidence type="ECO:0000313" key="17">
    <source>
        <dbReference type="EMBL" id="MST53496.1"/>
    </source>
</evidence>
<dbReference type="Gene3D" id="3.30.70.2110">
    <property type="match status" value="1"/>
</dbReference>
<dbReference type="GO" id="GO:0051301">
    <property type="term" value="P:cell division"/>
    <property type="evidence" value="ECO:0007669"/>
    <property type="project" value="UniProtKB-KW"/>
</dbReference>
<dbReference type="Gene3D" id="3.90.1310.10">
    <property type="entry name" value="Penicillin-binding protein 2a (Domain 2)"/>
    <property type="match status" value="1"/>
</dbReference>
<dbReference type="Gene3D" id="3.40.710.10">
    <property type="entry name" value="DD-peptidase/beta-lactamase superfamily"/>
    <property type="match status" value="1"/>
</dbReference>
<dbReference type="NCBIfam" id="NF038271">
    <property type="entry name" value="strep_PBP2X"/>
    <property type="match status" value="1"/>
</dbReference>
<evidence type="ECO:0000256" key="8">
    <source>
        <dbReference type="ARBA" id="ARBA00022984"/>
    </source>
</evidence>
<gene>
    <name evidence="17" type="ORF">FYJ82_03535</name>
</gene>
<dbReference type="Pfam" id="PF03717">
    <property type="entry name" value="PBP_dimer"/>
    <property type="match status" value="1"/>
</dbReference>
<dbReference type="Proteomes" id="UP000471052">
    <property type="component" value="Unassembled WGS sequence"/>
</dbReference>
<comment type="function">
    <text evidence="14">A transpeptidase that forms peptide cross-links between adjacent glycan strands in cell wall peptidoglycan (PG). Part of the divisome machinery that synthesizes the septal cross wall. Beta-lactams inactivate the PBPs by acylating an essential serine residue in the active site of these proteins.</text>
</comment>
<dbReference type="PROSITE" id="PS51178">
    <property type="entry name" value="PASTA"/>
    <property type="match status" value="1"/>
</dbReference>
<evidence type="ECO:0000259" key="16">
    <source>
        <dbReference type="PROSITE" id="PS51178"/>
    </source>
</evidence>
<proteinExistence type="inferred from homology"/>
<sequence>MRNLKNRFLGYVLRDRRTPNKNREHVGQNLMLLAIFLFFIFIINFAIIIGADTRFGHNLSKEASEVYQQEVTVQAKRGTIYDRNGVALAEDSTTYSVYAIISKSYVSSTGEKLYVKKSQYNKVAEILNEQLGIDKDKILEQLNQKGLFQVSFGSSGSGLTYSKKSAIAQAMEEAGIKGIGFDSTPGRLYPNGVFASQFIGLTQLKENKDGKTSSLVGASGIEASLNNILSGIDGSVIYQKDKNGNLLLGTEKEVKKAVDGKDVYTTLSEPLQSYLESQMDIFQEHAKGKYASATVVNAKTGEILATTQRPTYNAQTLEGYNVDNLKTWNNLLYQSYYEPGSTMKVMTLASAIDEGVFSPNEVISTINGITIADTTINDWNVNEGNTSVQYLTYAQGFAWSSNVAMTSLEQKMGNDKWLTYLTRFRFGYPTRFGMLNEVSGILPSDNEVTIAMSAFGQGIGVTQVQMLRAFTAISNNGVMLEPKFISQIYDPNNNSARVASTEVVGNPVSEDAANQTLGYMVTVGTDPKFGTLYSAALGGPIIQVGNYSVAVKSGTAQIAASAEEGGGYLTGSNDYLYSVVAMVPSEDPDFIMYVTLQQPSEAFNFLYLQDVVNPVLERAMMMKDTLTTTAVTGASSETTYKLKDYIGKSPGDTAQELRDNLVHPVVVGTGSEIKKMSKAVGSNLSENEQILLWTGSLKEVPDMYGWTKENVEQFSNWSGIKIKFKGSDSGTVVKQSVASETDIKGVKKITITLGD</sequence>
<dbReference type="SUPFAM" id="SSF56519">
    <property type="entry name" value="Penicillin binding protein dimerisation domain"/>
    <property type="match status" value="1"/>
</dbReference>
<keyword evidence="6" id="KW-0677">Repeat</keyword>
<dbReference type="SUPFAM" id="SSF56601">
    <property type="entry name" value="beta-lactamase/transpeptidase-like"/>
    <property type="match status" value="1"/>
</dbReference>
<keyword evidence="5 15" id="KW-0812">Transmembrane</keyword>
<feature type="domain" description="PASTA" evidence="16">
    <location>
        <begin position="694"/>
        <end position="755"/>
    </location>
</feature>
<dbReference type="SUPFAM" id="SSF54184">
    <property type="entry name" value="Penicillin-binding protein 2x (pbp-2x), c-terminal domain"/>
    <property type="match status" value="2"/>
</dbReference>
<dbReference type="InterPro" id="IPR050515">
    <property type="entry name" value="Beta-lactam/transpept"/>
</dbReference>
<dbReference type="Gene3D" id="2.20.70.70">
    <property type="match status" value="2"/>
</dbReference>
<name>A0A6N7WQL9_STRAY</name>
<evidence type="ECO:0000256" key="15">
    <source>
        <dbReference type="SAM" id="Phobius"/>
    </source>
</evidence>
<keyword evidence="9 15" id="KW-1133">Transmembrane helix</keyword>
<evidence type="ECO:0000256" key="3">
    <source>
        <dbReference type="ARBA" id="ARBA00022475"/>
    </source>
</evidence>
<dbReference type="CDD" id="cd06576">
    <property type="entry name" value="PASTA_Pbp2x-like_1"/>
    <property type="match status" value="1"/>
</dbReference>
<evidence type="ECO:0000256" key="10">
    <source>
        <dbReference type="ARBA" id="ARBA00023136"/>
    </source>
</evidence>
<feature type="transmembrane region" description="Helical" evidence="15">
    <location>
        <begin position="30"/>
        <end position="51"/>
    </location>
</feature>
<dbReference type="PANTHER" id="PTHR30627:SF26">
    <property type="entry name" value="PENICILLIN-BINDING PROTEIN 2B"/>
    <property type="match status" value="1"/>
</dbReference>
<comment type="similarity">
    <text evidence="2">Belongs to the transpeptidase family.</text>
</comment>
<evidence type="ECO:0000313" key="18">
    <source>
        <dbReference type="Proteomes" id="UP000471052"/>
    </source>
</evidence>
<keyword evidence="8" id="KW-0573">Peptidoglycan synthesis</keyword>
<evidence type="ECO:0000256" key="11">
    <source>
        <dbReference type="ARBA" id="ARBA00023251"/>
    </source>
</evidence>
<dbReference type="InterPro" id="IPR001460">
    <property type="entry name" value="PCN-bd_Tpept"/>
</dbReference>
<dbReference type="CDD" id="cd06575">
    <property type="entry name" value="PASTA_Pbp2x-like_2"/>
    <property type="match status" value="1"/>
</dbReference>
<dbReference type="GO" id="GO:0071555">
    <property type="term" value="P:cell wall organization"/>
    <property type="evidence" value="ECO:0007669"/>
    <property type="project" value="UniProtKB-KW"/>
</dbReference>
<dbReference type="InterPro" id="IPR036138">
    <property type="entry name" value="PBP_dimer_sf"/>
</dbReference>
<comment type="caution">
    <text evidence="17">The sequence shown here is derived from an EMBL/GenBank/DDBJ whole genome shotgun (WGS) entry which is preliminary data.</text>
</comment>
<keyword evidence="10 15" id="KW-0472">Membrane</keyword>
<dbReference type="AlphaFoldDB" id="A0A6N7WQL9"/>
<evidence type="ECO:0000256" key="14">
    <source>
        <dbReference type="ARBA" id="ARBA00055980"/>
    </source>
</evidence>
<evidence type="ECO:0000256" key="13">
    <source>
        <dbReference type="ARBA" id="ARBA00023316"/>
    </source>
</evidence>